<dbReference type="SUPFAM" id="SSF103473">
    <property type="entry name" value="MFS general substrate transporter"/>
    <property type="match status" value="1"/>
</dbReference>
<protein>
    <submittedName>
        <fullName evidence="6">MFS transporter</fullName>
    </submittedName>
</protein>
<dbReference type="AlphaFoldDB" id="A0A506UD89"/>
<feature type="domain" description="Major facilitator superfamily (MFS) profile" evidence="5">
    <location>
        <begin position="16"/>
        <end position="402"/>
    </location>
</feature>
<dbReference type="Pfam" id="PF07690">
    <property type="entry name" value="MFS_1"/>
    <property type="match status" value="1"/>
</dbReference>
<feature type="transmembrane region" description="Helical" evidence="4">
    <location>
        <begin position="223"/>
        <end position="248"/>
    </location>
</feature>
<dbReference type="PANTHER" id="PTHR11360">
    <property type="entry name" value="MONOCARBOXYLATE TRANSPORTER"/>
    <property type="match status" value="1"/>
</dbReference>
<reference evidence="6 7" key="1">
    <citation type="submission" date="2019-06" db="EMBL/GenBank/DDBJ databases">
        <authorList>
            <person name="Li M."/>
        </authorList>
    </citation>
    <scope>NUCLEOTIDE SEQUENCE [LARGE SCALE GENOMIC DNA]</scope>
    <source>
        <strain evidence="6 7">BGMRC6574</strain>
    </source>
</reference>
<feature type="transmembrane region" description="Helical" evidence="4">
    <location>
        <begin position="313"/>
        <end position="335"/>
    </location>
</feature>
<feature type="transmembrane region" description="Helical" evidence="4">
    <location>
        <begin position="284"/>
        <end position="307"/>
    </location>
</feature>
<sequence>MNLSAPAAFLRDNLRWLAGGFLLTFFSSFGQTFFISLSSGHIRSAFDLSNGQFGTLYMLATLASAVTLTRLGKIVDTRSVASVVVLTMPFLALAALSMAVSGSVLVLGVTLYGLRLFGQGMMTHNALTAMGRWFSAQRGRAVSITVLGQQAGEAIFPSLFVWLAVFVGWRTTWFAGAVFLVVVGLPAIYVLMRVPRTPRASDGPEPRKAPREWTRPEVLRDPYFWLTLCGVLAPGFIATTIFFNQVYLVELRGWSMPVFAGSFALMSAFNCIFALIAGSLIDRFTAVAILPSFLVPLSLACLVLGFVGEQWSIFVFMPLLGISWGFASTLFGAVWPEMYGTRHLGAVRSIVMALMVCSTAIGPGLSGYLIDIGVSYPGQIVAMGCYCVFAAGLMLVVSRRISARNAVAETDGMVPVRG</sequence>
<dbReference type="InterPro" id="IPR011701">
    <property type="entry name" value="MFS"/>
</dbReference>
<feature type="transmembrane region" description="Helical" evidence="4">
    <location>
        <begin position="254"/>
        <end position="277"/>
    </location>
</feature>
<comment type="caution">
    <text evidence="6">The sequence shown here is derived from an EMBL/GenBank/DDBJ whole genome shotgun (WGS) entry which is preliminary data.</text>
</comment>
<name>A0A506UD89_9HYPH</name>
<dbReference type="Proteomes" id="UP000320314">
    <property type="component" value="Unassembled WGS sequence"/>
</dbReference>
<dbReference type="Gene3D" id="1.20.1250.20">
    <property type="entry name" value="MFS general substrate transporter like domains"/>
    <property type="match status" value="1"/>
</dbReference>
<evidence type="ECO:0000259" key="5">
    <source>
        <dbReference type="PROSITE" id="PS50850"/>
    </source>
</evidence>
<proteinExistence type="predicted"/>
<dbReference type="RefSeq" id="WP_141165556.1">
    <property type="nucleotide sequence ID" value="NZ_VHLH01000004.1"/>
</dbReference>
<dbReference type="PROSITE" id="PS50850">
    <property type="entry name" value="MFS"/>
    <property type="match status" value="1"/>
</dbReference>
<evidence type="ECO:0000256" key="2">
    <source>
        <dbReference type="ARBA" id="ARBA00022989"/>
    </source>
</evidence>
<keyword evidence="2 4" id="KW-1133">Transmembrane helix</keyword>
<keyword evidence="7" id="KW-1185">Reference proteome</keyword>
<evidence type="ECO:0000313" key="6">
    <source>
        <dbReference type="EMBL" id="TPW31376.1"/>
    </source>
</evidence>
<feature type="transmembrane region" description="Helical" evidence="4">
    <location>
        <begin position="56"/>
        <end position="75"/>
    </location>
</feature>
<feature type="transmembrane region" description="Helical" evidence="4">
    <location>
        <begin position="173"/>
        <end position="192"/>
    </location>
</feature>
<organism evidence="6 7">
    <name type="scientific">Pararhizobium mangrovi</name>
    <dbReference type="NCBI Taxonomy" id="2590452"/>
    <lineage>
        <taxon>Bacteria</taxon>
        <taxon>Pseudomonadati</taxon>
        <taxon>Pseudomonadota</taxon>
        <taxon>Alphaproteobacteria</taxon>
        <taxon>Hyphomicrobiales</taxon>
        <taxon>Rhizobiaceae</taxon>
        <taxon>Rhizobium/Agrobacterium group</taxon>
        <taxon>Pararhizobium</taxon>
    </lineage>
</organism>
<gene>
    <name evidence="6" type="ORF">FJU11_03070</name>
</gene>
<dbReference type="OrthoDB" id="1404228at2"/>
<dbReference type="InterPro" id="IPR020846">
    <property type="entry name" value="MFS_dom"/>
</dbReference>
<feature type="transmembrane region" description="Helical" evidence="4">
    <location>
        <begin position="16"/>
        <end position="35"/>
    </location>
</feature>
<evidence type="ECO:0000256" key="1">
    <source>
        <dbReference type="ARBA" id="ARBA00022692"/>
    </source>
</evidence>
<dbReference type="InterPro" id="IPR036259">
    <property type="entry name" value="MFS_trans_sf"/>
</dbReference>
<evidence type="ECO:0000256" key="4">
    <source>
        <dbReference type="SAM" id="Phobius"/>
    </source>
</evidence>
<keyword evidence="3 4" id="KW-0472">Membrane</keyword>
<dbReference type="GO" id="GO:0022857">
    <property type="term" value="F:transmembrane transporter activity"/>
    <property type="evidence" value="ECO:0007669"/>
    <property type="project" value="InterPro"/>
</dbReference>
<evidence type="ECO:0000313" key="7">
    <source>
        <dbReference type="Proteomes" id="UP000320314"/>
    </source>
</evidence>
<evidence type="ECO:0000256" key="3">
    <source>
        <dbReference type="ARBA" id="ARBA00023136"/>
    </source>
</evidence>
<feature type="transmembrane region" description="Helical" evidence="4">
    <location>
        <begin position="376"/>
        <end position="397"/>
    </location>
</feature>
<accession>A0A506UD89</accession>
<feature type="transmembrane region" description="Helical" evidence="4">
    <location>
        <begin position="347"/>
        <end position="370"/>
    </location>
</feature>
<dbReference type="EMBL" id="VHLH01000004">
    <property type="protein sequence ID" value="TPW31376.1"/>
    <property type="molecule type" value="Genomic_DNA"/>
</dbReference>
<dbReference type="InterPro" id="IPR050327">
    <property type="entry name" value="Proton-linked_MCT"/>
</dbReference>
<keyword evidence="1 4" id="KW-0812">Transmembrane</keyword>
<dbReference type="PANTHER" id="PTHR11360:SF308">
    <property type="entry name" value="BLL3089 PROTEIN"/>
    <property type="match status" value="1"/>
</dbReference>
<feature type="transmembrane region" description="Helical" evidence="4">
    <location>
        <begin position="81"/>
        <end position="114"/>
    </location>
</feature>